<keyword evidence="2" id="KW-1133">Transmembrane helix</keyword>
<keyword evidence="4" id="KW-1185">Reference proteome</keyword>
<feature type="compositionally biased region" description="Polar residues" evidence="1">
    <location>
        <begin position="1"/>
        <end position="17"/>
    </location>
</feature>
<evidence type="ECO:0000256" key="1">
    <source>
        <dbReference type="SAM" id="MobiDB-lite"/>
    </source>
</evidence>
<evidence type="ECO:0000313" key="4">
    <source>
        <dbReference type="Proteomes" id="UP000194798"/>
    </source>
</evidence>
<comment type="caution">
    <text evidence="3">The sequence shown here is derived from an EMBL/GenBank/DDBJ whole genome shotgun (WGS) entry which is preliminary data.</text>
</comment>
<dbReference type="EMBL" id="MSLT01000001">
    <property type="protein sequence ID" value="OUD16181.1"/>
    <property type="molecule type" value="Genomic_DNA"/>
</dbReference>
<dbReference type="Proteomes" id="UP000194798">
    <property type="component" value="Unassembled WGS sequence"/>
</dbReference>
<feature type="region of interest" description="Disordered" evidence="1">
    <location>
        <begin position="1"/>
        <end position="21"/>
    </location>
</feature>
<dbReference type="AlphaFoldDB" id="A0A251XCX4"/>
<organism evidence="3 4">
    <name type="scientific">Thioflexithrix psekupsensis</name>
    <dbReference type="NCBI Taxonomy" id="1570016"/>
    <lineage>
        <taxon>Bacteria</taxon>
        <taxon>Pseudomonadati</taxon>
        <taxon>Pseudomonadota</taxon>
        <taxon>Gammaproteobacteria</taxon>
        <taxon>Thiotrichales</taxon>
        <taxon>Thioflexithrix</taxon>
    </lineage>
</organism>
<evidence type="ECO:0000313" key="3">
    <source>
        <dbReference type="EMBL" id="OUD16181.1"/>
    </source>
</evidence>
<keyword evidence="2" id="KW-0812">Transmembrane</keyword>
<dbReference type="Gene3D" id="1.10.287.950">
    <property type="entry name" value="Methyl-accepting chemotaxis protein"/>
    <property type="match status" value="1"/>
</dbReference>
<dbReference type="RefSeq" id="WP_086486581.1">
    <property type="nucleotide sequence ID" value="NZ_MSLT01000001.1"/>
</dbReference>
<reference evidence="3 4" key="1">
    <citation type="submission" date="2016-12" db="EMBL/GenBank/DDBJ databases">
        <title>Thioflexothrix psekupsii D3 genome sequencing and assembly.</title>
        <authorList>
            <person name="Fomenkov A."/>
            <person name="Vincze T."/>
            <person name="Grabovich M."/>
            <person name="Anton B.P."/>
            <person name="Dubinina G."/>
            <person name="Orlova M."/>
            <person name="Belousova E."/>
            <person name="Roberts R.J."/>
        </authorList>
    </citation>
    <scope>NUCLEOTIDE SEQUENCE [LARGE SCALE GENOMIC DNA]</scope>
    <source>
        <strain evidence="3">D3</strain>
    </source>
</reference>
<feature type="transmembrane region" description="Helical" evidence="2">
    <location>
        <begin position="54"/>
        <end position="75"/>
    </location>
</feature>
<name>A0A251XCX4_9GAMM</name>
<evidence type="ECO:0000256" key="2">
    <source>
        <dbReference type="SAM" id="Phobius"/>
    </source>
</evidence>
<gene>
    <name evidence="3" type="ORF">TPSD3_00180</name>
</gene>
<dbReference type="OrthoDB" id="9781988at2"/>
<accession>A0A251XCX4</accession>
<proteinExistence type="predicted"/>
<sequence>MTQSNKNPDVSIATPSKESPLPQVATMECGAAISRGQMEAFVESFRQSARRWEVVVYPALSAFALLAIYGFFLIYNLSRDMSTMAISIDPRMANNMASMTDSIATLADNVQVMTGQIQEMTRTMQVISVKLDSLEPMLVNMETMQNAISELSRSVNSIDQSVLTLDGSITEMGRSMQSIDKTVVSMSESMQNMTVTTHHMQVHLMQMNHSMGHFARPASMFNSFMPF</sequence>
<keyword evidence="2" id="KW-0472">Membrane</keyword>
<protein>
    <submittedName>
        <fullName evidence="3">Uncharacterized protein</fullName>
    </submittedName>
</protein>
<dbReference type="SUPFAM" id="SSF58104">
    <property type="entry name" value="Methyl-accepting chemotaxis protein (MCP) signaling domain"/>
    <property type="match status" value="1"/>
</dbReference>